<feature type="compositionally biased region" description="Polar residues" evidence="1">
    <location>
        <begin position="93"/>
        <end position="109"/>
    </location>
</feature>
<sequence>MFVTARSPNPKASLKSNSTSQEECSKHATSSPGTSNVKDGQVRKSAGEIELRISAKSPRSIATQLKSTERPTTSRQKESQPKPAEKLPRLSQRPASTSTTTNVDKTYSSRGKEAQVWHLKALKKMEESGNLRRDIKATVIEALENMARLVKEAEADKESSHSTRIEPTEDIIEIMKNDVGPAVATHAAQIEEHVKLLRENNVLLKGLKDEINNQKELLEKVSTATYASVTANQQTVKSDKTPKLKETLHSVVVTSKNDQDSGERVLEKIREAVDAKEGWIEVRNVRKAKDRKVIIGLSSKAERDKLKAKLLSVNDHLEVEEVRNRDPLLVLRGVLRMHSDEDIVKALRNQNKDLFHGVCEADNRAEVRYRRKARNPHTCHTVISASPIIWQRAMLKKVVQIDLQPVRVDDQSPLVQCTRCLGYGHGKRFCTDPADLCSHCGGPHLKSECADFLTGLPPKCKNCYNAKMNSTEHNAFDSSCPIRQKWDALARSTVAYC</sequence>
<feature type="compositionally biased region" description="Polar residues" evidence="1">
    <location>
        <begin position="60"/>
        <end position="74"/>
    </location>
</feature>
<dbReference type="Proteomes" id="UP001154114">
    <property type="component" value="Chromosome 8"/>
</dbReference>
<evidence type="ECO:0008006" key="4">
    <source>
        <dbReference type="Google" id="ProtNLM"/>
    </source>
</evidence>
<feature type="compositionally biased region" description="Polar residues" evidence="1">
    <location>
        <begin position="14"/>
        <end position="38"/>
    </location>
</feature>
<protein>
    <recommendedName>
        <fullName evidence="4">Gag-like protein</fullName>
    </recommendedName>
</protein>
<name>A0A9N8KTQ9_CHRIL</name>
<dbReference type="AlphaFoldDB" id="A0A9N8KTQ9"/>
<proteinExistence type="predicted"/>
<dbReference type="OrthoDB" id="10022108at2759"/>
<gene>
    <name evidence="2" type="ORF">CINC_LOCUS12340</name>
</gene>
<keyword evidence="3" id="KW-1185">Reference proteome</keyword>
<accession>A0A9N8KTQ9</accession>
<dbReference type="EMBL" id="LR824011">
    <property type="protein sequence ID" value="CAD0198062.1"/>
    <property type="molecule type" value="Genomic_DNA"/>
</dbReference>
<evidence type="ECO:0000313" key="3">
    <source>
        <dbReference type="Proteomes" id="UP001154114"/>
    </source>
</evidence>
<evidence type="ECO:0000313" key="2">
    <source>
        <dbReference type="EMBL" id="CAD0198062.1"/>
    </source>
</evidence>
<reference evidence="2" key="1">
    <citation type="submission" date="2021-12" db="EMBL/GenBank/DDBJ databases">
        <authorList>
            <person name="King R."/>
        </authorList>
    </citation>
    <scope>NUCLEOTIDE SEQUENCE</scope>
</reference>
<feature type="compositionally biased region" description="Basic and acidic residues" evidence="1">
    <location>
        <begin position="40"/>
        <end position="53"/>
    </location>
</feature>
<feature type="compositionally biased region" description="Basic and acidic residues" evidence="1">
    <location>
        <begin position="75"/>
        <end position="88"/>
    </location>
</feature>
<evidence type="ECO:0000256" key="1">
    <source>
        <dbReference type="SAM" id="MobiDB-lite"/>
    </source>
</evidence>
<feature type="region of interest" description="Disordered" evidence="1">
    <location>
        <begin position="1"/>
        <end position="114"/>
    </location>
</feature>
<organism evidence="2 3">
    <name type="scientific">Chrysodeixis includens</name>
    <name type="common">Soybean looper</name>
    <name type="synonym">Pseudoplusia includens</name>
    <dbReference type="NCBI Taxonomy" id="689277"/>
    <lineage>
        <taxon>Eukaryota</taxon>
        <taxon>Metazoa</taxon>
        <taxon>Ecdysozoa</taxon>
        <taxon>Arthropoda</taxon>
        <taxon>Hexapoda</taxon>
        <taxon>Insecta</taxon>
        <taxon>Pterygota</taxon>
        <taxon>Neoptera</taxon>
        <taxon>Endopterygota</taxon>
        <taxon>Lepidoptera</taxon>
        <taxon>Glossata</taxon>
        <taxon>Ditrysia</taxon>
        <taxon>Noctuoidea</taxon>
        <taxon>Noctuidae</taxon>
        <taxon>Plusiinae</taxon>
        <taxon>Chrysodeixis</taxon>
    </lineage>
</organism>